<evidence type="ECO:0000256" key="2">
    <source>
        <dbReference type="SAM" id="Phobius"/>
    </source>
</evidence>
<name>A0A4W3I6W1_CALMI</name>
<keyword evidence="2" id="KW-1133">Transmembrane helix</keyword>
<evidence type="ECO:0000313" key="6">
    <source>
        <dbReference type="Proteomes" id="UP000314986"/>
    </source>
</evidence>
<reference evidence="5" key="5">
    <citation type="submission" date="2025-09" db="UniProtKB">
        <authorList>
            <consortium name="Ensembl"/>
        </authorList>
    </citation>
    <scope>IDENTIFICATION</scope>
</reference>
<dbReference type="PANTHER" id="PTHR14776:SF1">
    <property type="entry name" value="CADHERIN-LIKE AND PC-ESTERASE DOMAIN-CONTAINING PROTEIN 1"/>
    <property type="match status" value="1"/>
</dbReference>
<dbReference type="GeneTree" id="ENSGT00390000015216"/>
<dbReference type="RefSeq" id="XP_007903165.1">
    <property type="nucleotide sequence ID" value="XM_007904974.2"/>
</dbReference>
<evidence type="ECO:0000259" key="3">
    <source>
        <dbReference type="Pfam" id="PF12733"/>
    </source>
</evidence>
<dbReference type="Gene3D" id="3.30.470.20">
    <property type="entry name" value="ATP-grasp fold, B domain"/>
    <property type="match status" value="1"/>
</dbReference>
<dbReference type="GeneID" id="103186124"/>
<dbReference type="KEGG" id="cmk:103186124"/>
<keyword evidence="2" id="KW-0472">Membrane</keyword>
<dbReference type="Ensembl" id="ENSCMIT00000026183.1">
    <property type="protein sequence ID" value="ENSCMIP00000025759.1"/>
    <property type="gene ID" value="ENSCMIG00000011318.1"/>
</dbReference>
<dbReference type="Proteomes" id="UP000314986">
    <property type="component" value="Unassembled WGS sequence"/>
</dbReference>
<gene>
    <name evidence="5" type="primary">cped1</name>
</gene>
<dbReference type="Pfam" id="PF12733">
    <property type="entry name" value="Cadherin-like"/>
    <property type="match status" value="1"/>
</dbReference>
<reference evidence="5" key="4">
    <citation type="submission" date="2025-08" db="UniProtKB">
        <authorList>
            <consortium name="Ensembl"/>
        </authorList>
    </citation>
    <scope>IDENTIFICATION</scope>
</reference>
<evidence type="ECO:0000256" key="1">
    <source>
        <dbReference type="SAM" id="MobiDB-lite"/>
    </source>
</evidence>
<protein>
    <submittedName>
        <fullName evidence="5">Uncharacterized protein</fullName>
    </submittedName>
</protein>
<sequence length="1040" mass="118002">MCVRQVLGCRRRLRCLRPSVWAVAIAVCLVYALLAALRLPGGRAGAFGEDRGPGNASEQHRPDAAAPVGGSAGGDVLGELTQVESILRNALDNHKKTVVLRGYHSISESDLRLYQQIFAQYGYGIVLSPESNRDSGYKEGYKDEGMRTAEEWDMLICFTAKEDNNGCLSKEGFNQLQLHQKVNRIPALEQTLCSKNRFCHIMNVAQRLPVLQPLVISPLCLDYYADLEPANNSVKAGNTLSLEESDLFLKLQNWNDESGTKQYDTYSEDSGKPQTVPIDGLSTIVKVYVLVTSLSPLRAFIHSTGLVQSELNKKFFVTKLLAYFEKYFGMDASAQAFENMKELITQLLLITEANIELSTTSQGMSLRCCSCFQLLAFDLSFGMSIHPVVIEVHQQPVFEADDSIAFADRITKEFILEDTFQLLLSGTTEVSEVYEALENTHRPVGLKIHQCLQQYLCLTSRDLARITSFHKEIKNQGRFELLYPSSNPEYQRLLHFLYRSSDPTAKATSLLEMHLLFSELHKQFQAQNLQRELDYTVWDPSLVIPGSIQKVPSSIFEKVNTNSKPGQYGRSYCSTAKNTLAYITRISTSPRLNLNPAFMPKIKVYYSEVPFDVVIVKIRADAANCHCQVHLDERKGPRIANYPLGLGNNRINILVIDESRSEPVVTTTYTINVYRHSRPSLPVFDGSVICSFVQDCGLIIQPDESCGLQPVLSSYFSAVTQTQLPVCKTGDAKGQWVVPCLSCFDNQTCDWQKARWQPHNCHHLALTRSQLQQCMKGKRALFIGDSTNRGMMYYLMEKVNETLLEWDKAHDMKFYYNLNGGKTFASYVYYPQFWLSLDRRPTFEKALEHLIDRSRPLENNYQTVLVIGGVQWLNTHHLPIIQNILQRNNLLNIHVIIKSIGMGFHLPVDGIRSLTLSEVQRLWKENTKILSEASEYGYDVVDTFSITMGRYKEFLQGRCACHFHEVNNFHFSKPPFHRKIRHSKHFLAGKDHSSQSKHSARQDFSSLFKSHYHVKGPVNQVYSEILLSRICMSTFNTTST</sequence>
<feature type="domain" description="NXPE C-terminal" evidence="4">
    <location>
        <begin position="756"/>
        <end position="880"/>
    </location>
</feature>
<dbReference type="STRING" id="7868.ENSCMIP00000025759"/>
<accession>A0A4W3I6W1</accession>
<dbReference type="InParanoid" id="A0A4W3I6W1"/>
<feature type="transmembrane region" description="Helical" evidence="2">
    <location>
        <begin position="20"/>
        <end position="39"/>
    </location>
</feature>
<dbReference type="AlphaFoldDB" id="A0A4W3I6W1"/>
<proteinExistence type="predicted"/>
<feature type="domain" description="Cadherin-like beta-sandwich-like" evidence="3">
    <location>
        <begin position="592"/>
        <end position="675"/>
    </location>
</feature>
<dbReference type="PANTHER" id="PTHR14776">
    <property type="entry name" value="CADHERIN-LIKE AND PC-ESTERASE DOMAIN-CONTAINING PROTEIN 1"/>
    <property type="match status" value="1"/>
</dbReference>
<reference evidence="6" key="3">
    <citation type="journal article" date="2014" name="Nature">
        <title>Elephant shark genome provides unique insights into gnathostome evolution.</title>
        <authorList>
            <consortium name="International Elephant Shark Genome Sequencing Consortium"/>
            <person name="Venkatesh B."/>
            <person name="Lee A.P."/>
            <person name="Ravi V."/>
            <person name="Maurya A.K."/>
            <person name="Lian M.M."/>
            <person name="Swann J.B."/>
            <person name="Ohta Y."/>
            <person name="Flajnik M.F."/>
            <person name="Sutoh Y."/>
            <person name="Kasahara M."/>
            <person name="Hoon S."/>
            <person name="Gangu V."/>
            <person name="Roy S.W."/>
            <person name="Irimia M."/>
            <person name="Korzh V."/>
            <person name="Kondrychyn I."/>
            <person name="Lim Z.W."/>
            <person name="Tay B.H."/>
            <person name="Tohari S."/>
            <person name="Kong K.W."/>
            <person name="Ho S."/>
            <person name="Lorente-Galdos B."/>
            <person name="Quilez J."/>
            <person name="Marques-Bonet T."/>
            <person name="Raney B.J."/>
            <person name="Ingham P.W."/>
            <person name="Tay A."/>
            <person name="Hillier L.W."/>
            <person name="Minx P."/>
            <person name="Boehm T."/>
            <person name="Wilson R.K."/>
            <person name="Brenner S."/>
            <person name="Warren W.C."/>
        </authorList>
    </citation>
    <scope>NUCLEOTIDE SEQUENCE [LARGE SCALE GENOMIC DNA]</scope>
</reference>
<dbReference type="OrthoDB" id="1932925at2759"/>
<dbReference type="CTD" id="79974"/>
<keyword evidence="6" id="KW-1185">Reference proteome</keyword>
<dbReference type="Pfam" id="PF24536">
    <property type="entry name" value="NXPE4_C"/>
    <property type="match status" value="1"/>
</dbReference>
<evidence type="ECO:0000259" key="4">
    <source>
        <dbReference type="Pfam" id="PF24536"/>
    </source>
</evidence>
<dbReference type="OMA" id="HRYTVVI"/>
<reference evidence="6" key="2">
    <citation type="journal article" date="2007" name="PLoS Biol.">
        <title>Survey sequencing and comparative analysis of the elephant shark (Callorhinchus milii) genome.</title>
        <authorList>
            <person name="Venkatesh B."/>
            <person name="Kirkness E.F."/>
            <person name="Loh Y.H."/>
            <person name="Halpern A.L."/>
            <person name="Lee A.P."/>
            <person name="Johnson J."/>
            <person name="Dandona N."/>
            <person name="Viswanathan L.D."/>
            <person name="Tay A."/>
            <person name="Venter J.C."/>
            <person name="Strausberg R.L."/>
            <person name="Brenner S."/>
        </authorList>
    </citation>
    <scope>NUCLEOTIDE SEQUENCE [LARGE SCALE GENOMIC DNA]</scope>
</reference>
<dbReference type="InterPro" id="IPR025883">
    <property type="entry name" value="Cadherin-like_domain"/>
</dbReference>
<reference evidence="6" key="1">
    <citation type="journal article" date="2006" name="Science">
        <title>Ancient noncoding elements conserved in the human genome.</title>
        <authorList>
            <person name="Venkatesh B."/>
            <person name="Kirkness E.F."/>
            <person name="Loh Y.H."/>
            <person name="Halpern A.L."/>
            <person name="Lee A.P."/>
            <person name="Johnson J."/>
            <person name="Dandona N."/>
            <person name="Viswanathan L.D."/>
            <person name="Tay A."/>
            <person name="Venter J.C."/>
            <person name="Strausberg R.L."/>
            <person name="Brenner S."/>
        </authorList>
    </citation>
    <scope>NUCLEOTIDE SEQUENCE [LARGE SCALE GENOMIC DNA]</scope>
</reference>
<keyword evidence="2" id="KW-0812">Transmembrane</keyword>
<evidence type="ECO:0000313" key="5">
    <source>
        <dbReference type="Ensembl" id="ENSCMIP00000025759.1"/>
    </source>
</evidence>
<feature type="compositionally biased region" description="Basic and acidic residues" evidence="1">
    <location>
        <begin position="49"/>
        <end position="63"/>
    </location>
</feature>
<dbReference type="InterPro" id="IPR057106">
    <property type="entry name" value="NXPE4_C"/>
</dbReference>
<organism evidence="5 6">
    <name type="scientific">Callorhinchus milii</name>
    <name type="common">Ghost shark</name>
    <dbReference type="NCBI Taxonomy" id="7868"/>
    <lineage>
        <taxon>Eukaryota</taxon>
        <taxon>Metazoa</taxon>
        <taxon>Chordata</taxon>
        <taxon>Craniata</taxon>
        <taxon>Vertebrata</taxon>
        <taxon>Chondrichthyes</taxon>
        <taxon>Holocephali</taxon>
        <taxon>Chimaeriformes</taxon>
        <taxon>Callorhinchidae</taxon>
        <taxon>Callorhinchus</taxon>
    </lineage>
</organism>
<feature type="region of interest" description="Disordered" evidence="1">
    <location>
        <begin position="49"/>
        <end position="68"/>
    </location>
</feature>